<dbReference type="Proteomes" id="UP000030185">
    <property type="component" value="Unassembled WGS sequence"/>
</dbReference>
<evidence type="ECO:0000256" key="1">
    <source>
        <dbReference type="ARBA" id="ARBA00006047"/>
    </source>
</evidence>
<dbReference type="InterPro" id="IPR000811">
    <property type="entry name" value="Glyco_trans_35"/>
</dbReference>
<dbReference type="GO" id="GO:0008184">
    <property type="term" value="F:glycogen phosphorylase activity"/>
    <property type="evidence" value="ECO:0007669"/>
    <property type="project" value="InterPro"/>
</dbReference>
<sequence>MHGTFLNRLHTYDINPKFSKRAAYFSMEFAVDQSLKIYSGGLGFLAGSHLRSAYDLKQNLIGIGILWKYGYYDQVWNQDHYMEAKFVKKEYSFLEDTGIIFPVTIHDSKVNVKAYFLPPDVFGTAPLFLLSTDIPENDYLSRTITHKLYDSNLAAKIAQSIVLGVGGAKLLDIIGSEPEVYHMNEGHALPLVFYLYSKFRSEEAVRNRMVFTTHTPELAGNEEHSLELLEEMSFLHCIPLDEVKRIAKISGDTLNYTLTALRLSKIANGVSEIHSKVSQSMWQGNEGVCPIIHITNAQNKKFWKDEVLEDALNTNNDELLVRRKKELKQELFKEVADQTGKIFDPNVLTLVWARRFAGYKRAQLLLHNYEKFLGLISRKHEPIQVIWAGKPYPEDKLGIDIFNYINHTVEQFDRCAILTGHEMKLSAMLKKGSDVWLNNPIPPREASGTSGMTASMNASINFSIPDGWFPEFAKHGVNSFIINSKPTDSWVQRDDQDNKELLRVLEEEIIPTYYRDPNRWTTIMKQAMCDVYPQFDSDRMATEYYQKLYQA</sequence>
<dbReference type="eggNOG" id="COG0058">
    <property type="taxonomic scope" value="Bacteria"/>
</dbReference>
<dbReference type="PANTHER" id="PTHR42655">
    <property type="entry name" value="GLYCOGEN PHOSPHORYLASE"/>
    <property type="match status" value="1"/>
</dbReference>
<dbReference type="Gene3D" id="3.40.50.2000">
    <property type="entry name" value="Glycogen Phosphorylase B"/>
    <property type="match status" value="2"/>
</dbReference>
<dbReference type="OrthoDB" id="9760804at2"/>
<accession>A0A098LA18</accession>
<dbReference type="InterPro" id="IPR011834">
    <property type="entry name" value="Agluc_phsphrylas"/>
</dbReference>
<evidence type="ECO:0000313" key="3">
    <source>
        <dbReference type="Proteomes" id="UP000030185"/>
    </source>
</evidence>
<keyword evidence="3" id="KW-1185">Reference proteome</keyword>
<dbReference type="InterPro" id="IPR052182">
    <property type="entry name" value="Glycogen/Maltodextrin_Phosph"/>
</dbReference>
<dbReference type="AlphaFoldDB" id="A0A098LA18"/>
<proteinExistence type="inferred from homology"/>
<comment type="caution">
    <text evidence="2">The sequence shown here is derived from an EMBL/GenBank/DDBJ whole genome shotgun (WGS) entry which is preliminary data.</text>
</comment>
<dbReference type="EMBL" id="BBLT01000001">
    <property type="protein sequence ID" value="GAL83244.1"/>
    <property type="molecule type" value="Genomic_DNA"/>
</dbReference>
<dbReference type="STRING" id="153721.MYP_470"/>
<protein>
    <submittedName>
        <fullName evidence="2">Alpha-glucan phosphorylase</fullName>
    </submittedName>
</protein>
<dbReference type="PANTHER" id="PTHR42655:SF1">
    <property type="entry name" value="GLYCOGEN PHOSPHORYLASE"/>
    <property type="match status" value="1"/>
</dbReference>
<dbReference type="GO" id="GO:0005975">
    <property type="term" value="P:carbohydrate metabolic process"/>
    <property type="evidence" value="ECO:0007669"/>
    <property type="project" value="InterPro"/>
</dbReference>
<name>A0A098LA18_9BACT</name>
<evidence type="ECO:0000313" key="2">
    <source>
        <dbReference type="EMBL" id="GAL83244.1"/>
    </source>
</evidence>
<dbReference type="Pfam" id="PF00343">
    <property type="entry name" value="Phosphorylase"/>
    <property type="match status" value="1"/>
</dbReference>
<gene>
    <name evidence="2" type="ORF">MYP_470</name>
</gene>
<reference evidence="2 3" key="1">
    <citation type="submission" date="2014-09" db="EMBL/GenBank/DDBJ databases">
        <title>Sporocytophaga myxococcoides PG-01 genome sequencing.</title>
        <authorList>
            <person name="Liu L."/>
            <person name="Gao P.J."/>
            <person name="Chen G.J."/>
            <person name="Wang L.S."/>
        </authorList>
    </citation>
    <scope>NUCLEOTIDE SEQUENCE [LARGE SCALE GENOMIC DNA]</scope>
    <source>
        <strain evidence="2 3">PG-01</strain>
    </source>
</reference>
<dbReference type="GO" id="GO:0030170">
    <property type="term" value="F:pyridoxal phosphate binding"/>
    <property type="evidence" value="ECO:0007669"/>
    <property type="project" value="InterPro"/>
</dbReference>
<dbReference type="NCBIfam" id="TIGR02094">
    <property type="entry name" value="more_P_ylases"/>
    <property type="match status" value="2"/>
</dbReference>
<comment type="similarity">
    <text evidence="1">Belongs to the glycogen phosphorylase family.</text>
</comment>
<organism evidence="2 3">
    <name type="scientific">Sporocytophaga myxococcoides</name>
    <dbReference type="NCBI Taxonomy" id="153721"/>
    <lineage>
        <taxon>Bacteria</taxon>
        <taxon>Pseudomonadati</taxon>
        <taxon>Bacteroidota</taxon>
        <taxon>Cytophagia</taxon>
        <taxon>Cytophagales</taxon>
        <taxon>Cytophagaceae</taxon>
        <taxon>Sporocytophaga</taxon>
    </lineage>
</organism>
<dbReference type="SUPFAM" id="SSF53756">
    <property type="entry name" value="UDP-Glycosyltransferase/glycogen phosphorylase"/>
    <property type="match status" value="1"/>
</dbReference>